<feature type="compositionally biased region" description="Basic and acidic residues" evidence="1">
    <location>
        <begin position="139"/>
        <end position="159"/>
    </location>
</feature>
<dbReference type="InterPro" id="IPR019649">
    <property type="entry name" value="DUF2512"/>
</dbReference>
<keyword evidence="2" id="KW-0812">Transmembrane</keyword>
<evidence type="ECO:0000313" key="4">
    <source>
        <dbReference type="Proteomes" id="UP000199544"/>
    </source>
</evidence>
<protein>
    <recommendedName>
        <fullName evidence="5">DUF2512 family protein</fullName>
    </recommendedName>
</protein>
<dbReference type="RefSeq" id="WP_090234492.1">
    <property type="nucleotide sequence ID" value="NZ_FNHW01000001.1"/>
</dbReference>
<feature type="transmembrane region" description="Helical" evidence="2">
    <location>
        <begin position="60"/>
        <end position="77"/>
    </location>
</feature>
<evidence type="ECO:0000256" key="2">
    <source>
        <dbReference type="SAM" id="Phobius"/>
    </source>
</evidence>
<name>A0A1G9WHX5_9BACL</name>
<evidence type="ECO:0008006" key="5">
    <source>
        <dbReference type="Google" id="ProtNLM"/>
    </source>
</evidence>
<organism evidence="3 4">
    <name type="scientific">Fictibacillus solisalsi</name>
    <dbReference type="NCBI Taxonomy" id="459525"/>
    <lineage>
        <taxon>Bacteria</taxon>
        <taxon>Bacillati</taxon>
        <taxon>Bacillota</taxon>
        <taxon>Bacilli</taxon>
        <taxon>Bacillales</taxon>
        <taxon>Fictibacillaceae</taxon>
        <taxon>Fictibacillus</taxon>
    </lineage>
</organism>
<evidence type="ECO:0000313" key="3">
    <source>
        <dbReference type="EMBL" id="SDM84059.1"/>
    </source>
</evidence>
<keyword evidence="4" id="KW-1185">Reference proteome</keyword>
<dbReference type="OrthoDB" id="2111682at2"/>
<gene>
    <name evidence="3" type="ORF">SAMN04488137_2184</name>
</gene>
<dbReference type="STRING" id="459525.SAMN04488137_2184"/>
<accession>A0A1G9WHX5</accession>
<feature type="region of interest" description="Disordered" evidence="1">
    <location>
        <begin position="114"/>
        <end position="159"/>
    </location>
</feature>
<sequence>MRHILRIVMKFIAAAVVLGIIDALGYDLGASDILGISAVLAIVSYILGDLFFLRVANNTVATIADFALAFVILYLMIDNMTFEDDVLSASLIGSIAITAFEIFFHRLLGREPGKQASNQRQTMQTGPQFQTEASSELTPVKRDERSAQQDKSQENKDKQ</sequence>
<keyword evidence="2" id="KW-0472">Membrane</keyword>
<dbReference type="Proteomes" id="UP000199544">
    <property type="component" value="Unassembled WGS sequence"/>
</dbReference>
<feature type="compositionally biased region" description="Polar residues" evidence="1">
    <location>
        <begin position="115"/>
        <end position="137"/>
    </location>
</feature>
<feature type="transmembrane region" description="Helical" evidence="2">
    <location>
        <begin position="33"/>
        <end position="53"/>
    </location>
</feature>
<proteinExistence type="predicted"/>
<dbReference type="AlphaFoldDB" id="A0A1G9WHX5"/>
<feature type="transmembrane region" description="Helical" evidence="2">
    <location>
        <begin position="89"/>
        <end position="108"/>
    </location>
</feature>
<evidence type="ECO:0000256" key="1">
    <source>
        <dbReference type="SAM" id="MobiDB-lite"/>
    </source>
</evidence>
<reference evidence="4" key="1">
    <citation type="submission" date="2016-10" db="EMBL/GenBank/DDBJ databases">
        <authorList>
            <person name="Varghese N."/>
            <person name="Submissions S."/>
        </authorList>
    </citation>
    <scope>NUCLEOTIDE SEQUENCE [LARGE SCALE GENOMIC DNA]</scope>
    <source>
        <strain evidence="4">CGMCC 1.6854</strain>
    </source>
</reference>
<keyword evidence="2" id="KW-1133">Transmembrane helix</keyword>
<dbReference type="EMBL" id="FNHW01000001">
    <property type="protein sequence ID" value="SDM84059.1"/>
    <property type="molecule type" value="Genomic_DNA"/>
</dbReference>
<dbReference type="Pfam" id="PF10710">
    <property type="entry name" value="DUF2512"/>
    <property type="match status" value="1"/>
</dbReference>